<gene>
    <name evidence="7" type="ORF">OIDMADRAFT_169794</name>
</gene>
<keyword evidence="2" id="KW-0805">Transcription regulation</keyword>
<comment type="subcellular location">
    <subcellularLocation>
        <location evidence="1">Nucleus</location>
    </subcellularLocation>
</comment>
<dbReference type="OrthoDB" id="1600564at2759"/>
<proteinExistence type="predicted"/>
<name>A0A0C3D549_OIDMZ</name>
<reference evidence="8" key="2">
    <citation type="submission" date="2015-01" db="EMBL/GenBank/DDBJ databases">
        <title>Evolutionary Origins and Diversification of the Mycorrhizal Mutualists.</title>
        <authorList>
            <consortium name="DOE Joint Genome Institute"/>
            <consortium name="Mycorrhizal Genomics Consortium"/>
            <person name="Kohler A."/>
            <person name="Kuo A."/>
            <person name="Nagy L.G."/>
            <person name="Floudas D."/>
            <person name="Copeland A."/>
            <person name="Barry K.W."/>
            <person name="Cichocki N."/>
            <person name="Veneault-Fourrey C."/>
            <person name="LaButti K."/>
            <person name="Lindquist E.A."/>
            <person name="Lipzen A."/>
            <person name="Lundell T."/>
            <person name="Morin E."/>
            <person name="Murat C."/>
            <person name="Riley R."/>
            <person name="Ohm R."/>
            <person name="Sun H."/>
            <person name="Tunlid A."/>
            <person name="Henrissat B."/>
            <person name="Grigoriev I.V."/>
            <person name="Hibbett D.S."/>
            <person name="Martin F."/>
        </authorList>
    </citation>
    <scope>NUCLEOTIDE SEQUENCE [LARGE SCALE GENOMIC DNA]</scope>
    <source>
        <strain evidence="8">Zn</strain>
    </source>
</reference>
<dbReference type="AlphaFoldDB" id="A0A0C3D549"/>
<evidence type="ECO:0000256" key="4">
    <source>
        <dbReference type="ARBA" id="ARBA00023163"/>
    </source>
</evidence>
<dbReference type="Proteomes" id="UP000054321">
    <property type="component" value="Unassembled WGS sequence"/>
</dbReference>
<reference evidence="7 8" key="1">
    <citation type="submission" date="2014-04" db="EMBL/GenBank/DDBJ databases">
        <authorList>
            <consortium name="DOE Joint Genome Institute"/>
            <person name="Kuo A."/>
            <person name="Martino E."/>
            <person name="Perotto S."/>
            <person name="Kohler A."/>
            <person name="Nagy L.G."/>
            <person name="Floudas D."/>
            <person name="Copeland A."/>
            <person name="Barry K.W."/>
            <person name="Cichocki N."/>
            <person name="Veneault-Fourrey C."/>
            <person name="LaButti K."/>
            <person name="Lindquist E.A."/>
            <person name="Lipzen A."/>
            <person name="Lundell T."/>
            <person name="Morin E."/>
            <person name="Murat C."/>
            <person name="Sun H."/>
            <person name="Tunlid A."/>
            <person name="Henrissat B."/>
            <person name="Grigoriev I.V."/>
            <person name="Hibbett D.S."/>
            <person name="Martin F."/>
            <person name="Nordberg H.P."/>
            <person name="Cantor M.N."/>
            <person name="Hua S.X."/>
        </authorList>
    </citation>
    <scope>NUCLEOTIDE SEQUENCE [LARGE SCALE GENOMIC DNA]</scope>
    <source>
        <strain evidence="7 8">Zn</strain>
    </source>
</reference>
<dbReference type="InterPro" id="IPR051089">
    <property type="entry name" value="prtT"/>
</dbReference>
<accession>A0A0C3D549</accession>
<evidence type="ECO:0000256" key="5">
    <source>
        <dbReference type="ARBA" id="ARBA00023242"/>
    </source>
</evidence>
<dbReference type="SUPFAM" id="SSF57701">
    <property type="entry name" value="Zn2/Cys6 DNA-binding domain"/>
    <property type="match status" value="1"/>
</dbReference>
<evidence type="ECO:0000259" key="6">
    <source>
        <dbReference type="PROSITE" id="PS00463"/>
    </source>
</evidence>
<evidence type="ECO:0000256" key="3">
    <source>
        <dbReference type="ARBA" id="ARBA00023125"/>
    </source>
</evidence>
<evidence type="ECO:0000256" key="1">
    <source>
        <dbReference type="ARBA" id="ARBA00004123"/>
    </source>
</evidence>
<dbReference type="InterPro" id="IPR036864">
    <property type="entry name" value="Zn2-C6_fun-type_DNA-bd_sf"/>
</dbReference>
<dbReference type="HOGENOM" id="CLU_006524_7_0_1"/>
<dbReference type="PROSITE" id="PS00463">
    <property type="entry name" value="ZN2_CY6_FUNGAL_1"/>
    <property type="match status" value="1"/>
</dbReference>
<keyword evidence="4" id="KW-0804">Transcription</keyword>
<dbReference type="GO" id="GO:0008270">
    <property type="term" value="F:zinc ion binding"/>
    <property type="evidence" value="ECO:0007669"/>
    <property type="project" value="InterPro"/>
</dbReference>
<dbReference type="STRING" id="913774.A0A0C3D549"/>
<dbReference type="PANTHER" id="PTHR31845:SF32">
    <property type="entry name" value="MISCELLANEOUS ZN(II)2CYS6 TRANSCRIPTION FACTOR (EUROFUNG)-RELATED"/>
    <property type="match status" value="1"/>
</dbReference>
<protein>
    <recommendedName>
        <fullName evidence="6">Zn(2)-C6 fungal-type domain-containing protein</fullName>
    </recommendedName>
</protein>
<evidence type="ECO:0000313" key="8">
    <source>
        <dbReference type="Proteomes" id="UP000054321"/>
    </source>
</evidence>
<organism evidence="7 8">
    <name type="scientific">Oidiodendron maius (strain Zn)</name>
    <dbReference type="NCBI Taxonomy" id="913774"/>
    <lineage>
        <taxon>Eukaryota</taxon>
        <taxon>Fungi</taxon>
        <taxon>Dikarya</taxon>
        <taxon>Ascomycota</taxon>
        <taxon>Pezizomycotina</taxon>
        <taxon>Leotiomycetes</taxon>
        <taxon>Leotiomycetes incertae sedis</taxon>
        <taxon>Myxotrichaceae</taxon>
        <taxon>Oidiodendron</taxon>
    </lineage>
</organism>
<evidence type="ECO:0000256" key="2">
    <source>
        <dbReference type="ARBA" id="ARBA00023015"/>
    </source>
</evidence>
<sequence length="587" mass="65967">MDRRASSTPGTPAPYGHACVNCAQSKCKCILRREGGPCERCFRSNKHCRPAETVRRRNRRKATVSKTARLEEKLDDLVSLIRAGAQPGAVMLPQVTAIEDDSTPYRTLHSNAYMKSLPLLKPAISNSTVSSDYLPRSGFPDTEEPSQAEAEECLLHFRKYMSKYVPFIYIPLTTNAQQLRQERPFLWLCIMTVASKSTSQQQILGSKIRSIIAQEMVVQSERNVDLLLGILTFASWVHYQFRAKPLLSVLIQLATSLVFDLGLNKPVSKETQVILCVNKCSVPSTPRTMEERRAVLGCFLAASIISSSLQKIDGLRWTAHMDECLQILRERKECPNDEILVELVQLQQIVEKLSMGALSDRAEESADYGHQTSLYRDDLFSKLQGIKATLLAKSENNEIVLLHLYGIEMEMILSSAFLNNNHLTALQRESLNTGFKSLNSWFDVFFAIPATAYIGLTFSIFSQLTRCVITSYRLTTLDDPSWDKNDARNTLDPFLILDRIISNLEQVAVLAGLDSSGNPEGDIFSRSAQMFVSLRPTWEAKLQQGDSVHSTIPSLQSDSEIPRLEDLGVEFFDNDWLMDLLIVPPQC</sequence>
<dbReference type="GO" id="GO:0000981">
    <property type="term" value="F:DNA-binding transcription factor activity, RNA polymerase II-specific"/>
    <property type="evidence" value="ECO:0007669"/>
    <property type="project" value="InterPro"/>
</dbReference>
<dbReference type="GO" id="GO:0005634">
    <property type="term" value="C:nucleus"/>
    <property type="evidence" value="ECO:0007669"/>
    <property type="project" value="UniProtKB-SubCell"/>
</dbReference>
<keyword evidence="3" id="KW-0238">DNA-binding</keyword>
<dbReference type="InParanoid" id="A0A0C3D549"/>
<dbReference type="GO" id="GO:0000976">
    <property type="term" value="F:transcription cis-regulatory region binding"/>
    <property type="evidence" value="ECO:0007669"/>
    <property type="project" value="TreeGrafter"/>
</dbReference>
<evidence type="ECO:0000313" key="7">
    <source>
        <dbReference type="EMBL" id="KIM97022.1"/>
    </source>
</evidence>
<keyword evidence="5" id="KW-0539">Nucleus</keyword>
<keyword evidence="8" id="KW-1185">Reference proteome</keyword>
<dbReference type="Gene3D" id="4.10.240.10">
    <property type="entry name" value="Zn(2)-C6 fungal-type DNA-binding domain"/>
    <property type="match status" value="1"/>
</dbReference>
<feature type="domain" description="Zn(2)-C6 fungal-type" evidence="6">
    <location>
        <begin position="18"/>
        <end position="48"/>
    </location>
</feature>
<dbReference type="EMBL" id="KN832883">
    <property type="protein sequence ID" value="KIM97022.1"/>
    <property type="molecule type" value="Genomic_DNA"/>
</dbReference>
<dbReference type="InterPro" id="IPR001138">
    <property type="entry name" value="Zn2Cys6_DnaBD"/>
</dbReference>
<dbReference type="PANTHER" id="PTHR31845">
    <property type="entry name" value="FINGER DOMAIN PROTEIN, PUTATIVE-RELATED"/>
    <property type="match status" value="1"/>
</dbReference>